<reference evidence="1" key="1">
    <citation type="submission" date="2013-11" db="EMBL/GenBank/DDBJ databases">
        <title>Genome sequence of the fusiform rust pathogen reveals effectors for host alternation and coevolution with pine.</title>
        <authorList>
            <consortium name="DOE Joint Genome Institute"/>
            <person name="Smith K."/>
            <person name="Pendleton A."/>
            <person name="Kubisiak T."/>
            <person name="Anderson C."/>
            <person name="Salamov A."/>
            <person name="Aerts A."/>
            <person name="Riley R."/>
            <person name="Clum A."/>
            <person name="Lindquist E."/>
            <person name="Ence D."/>
            <person name="Campbell M."/>
            <person name="Kronenberg Z."/>
            <person name="Feau N."/>
            <person name="Dhillon B."/>
            <person name="Hamelin R."/>
            <person name="Burleigh J."/>
            <person name="Smith J."/>
            <person name="Yandell M."/>
            <person name="Nelson C."/>
            <person name="Grigoriev I."/>
            <person name="Davis J."/>
        </authorList>
    </citation>
    <scope>NUCLEOTIDE SEQUENCE</scope>
    <source>
        <strain evidence="1">G11</strain>
    </source>
</reference>
<evidence type="ECO:0000313" key="1">
    <source>
        <dbReference type="EMBL" id="KAG0141858.1"/>
    </source>
</evidence>
<organism evidence="1 2">
    <name type="scientific">Cronartium quercuum f. sp. fusiforme G11</name>
    <dbReference type="NCBI Taxonomy" id="708437"/>
    <lineage>
        <taxon>Eukaryota</taxon>
        <taxon>Fungi</taxon>
        <taxon>Dikarya</taxon>
        <taxon>Basidiomycota</taxon>
        <taxon>Pucciniomycotina</taxon>
        <taxon>Pucciniomycetes</taxon>
        <taxon>Pucciniales</taxon>
        <taxon>Coleosporiaceae</taxon>
        <taxon>Cronartium</taxon>
    </lineage>
</organism>
<protein>
    <submittedName>
        <fullName evidence="1">Uncharacterized protein</fullName>
    </submittedName>
</protein>
<comment type="caution">
    <text evidence="1">The sequence shown here is derived from an EMBL/GenBank/DDBJ whole genome shotgun (WGS) entry which is preliminary data.</text>
</comment>
<keyword evidence="2" id="KW-1185">Reference proteome</keyword>
<accession>A0A9P6ND68</accession>
<proteinExistence type="predicted"/>
<name>A0A9P6ND68_9BASI</name>
<sequence>MTIIRERAALHRRRVFGEHVLKSWAEALPSREKHLLRFYDGICSCLLPANDHWLARARKRVLWAASQPEEKFAP</sequence>
<dbReference type="Proteomes" id="UP000886653">
    <property type="component" value="Unassembled WGS sequence"/>
</dbReference>
<dbReference type="AlphaFoldDB" id="A0A9P6ND68"/>
<dbReference type="EMBL" id="MU167368">
    <property type="protein sequence ID" value="KAG0141858.1"/>
    <property type="molecule type" value="Genomic_DNA"/>
</dbReference>
<gene>
    <name evidence="1" type="ORF">CROQUDRAFT_98220</name>
</gene>
<evidence type="ECO:0000313" key="2">
    <source>
        <dbReference type="Proteomes" id="UP000886653"/>
    </source>
</evidence>